<evidence type="ECO:0000313" key="1">
    <source>
        <dbReference type="EMBL" id="GEU49215.1"/>
    </source>
</evidence>
<dbReference type="EMBL" id="BKCJ010002533">
    <property type="protein sequence ID" value="GEU49215.1"/>
    <property type="molecule type" value="Genomic_DNA"/>
</dbReference>
<accession>A0A6L2KM90</accession>
<reference evidence="1" key="1">
    <citation type="journal article" date="2019" name="Sci. Rep.">
        <title>Draft genome of Tanacetum cinerariifolium, the natural source of mosquito coil.</title>
        <authorList>
            <person name="Yamashiro T."/>
            <person name="Shiraishi A."/>
            <person name="Satake H."/>
            <person name="Nakayama K."/>
        </authorList>
    </citation>
    <scope>NUCLEOTIDE SEQUENCE</scope>
</reference>
<comment type="caution">
    <text evidence="1">The sequence shown here is derived from an EMBL/GenBank/DDBJ whole genome shotgun (WGS) entry which is preliminary data.</text>
</comment>
<protein>
    <submittedName>
        <fullName evidence="1">Ribonuclease H-like domain-containing protein</fullName>
    </submittedName>
</protein>
<gene>
    <name evidence="1" type="ORF">Tci_021193</name>
</gene>
<sequence>MAIPEDHLAKFHKITDAKEMWEATKSIFGGNDESTKMHKYILKQQFKGFSVSNSEGLHKDANQKFLRSLHSSWSQLSLIMRFKPGVDTFCFDDLYNNLRVFASDVNGSTVSSSSTQNVAFVSSDSTNSTNEISTAYGVSTSSGHNSQKEGSSSYTNDLMYSFFANQSSGPQLDYEDLEHVDEFNLEEMDLKWQVAMISTRLKKFYKTTRRKLQFNAKEPVGFDKTKVECLNCHNTGVDWTGHAEDDTEDYALMAFNSSNSGSDTECPKLIQFTCKTTTSQKVRLTISSVEILESVPKPVESKPKAVSKPKFWSDAPIIEEQTVKDQDTCSQNPKVDKRDWTSLKSKRMGLGYGYTKKACFVCGSFSHLIRDCDFHEKRMAKQNKFVPTTILTKTERFPVNAVRQKFSSQAASTNTVRKVNTARPIVNEIKPRNNEYKSYSPIRRPFNRTTTPKVNFANHKVTTARDNTVSVVGGNRETTVKASAGSKGQITGKGNIKTRKLDFEDVYFVKELQHFKLFSVSQMCDKKNKVLFTDIECLVLSPDFKLPDENQVLLRVPRQNNMYSFNLENIVPSGGCGDGVGGKRAEEGDVQYFKSVQGKRFCS</sequence>
<proteinExistence type="predicted"/>
<name>A0A6L2KM90_TANCI</name>
<dbReference type="AlphaFoldDB" id="A0A6L2KM90"/>
<organism evidence="1">
    <name type="scientific">Tanacetum cinerariifolium</name>
    <name type="common">Dalmatian daisy</name>
    <name type="synonym">Chrysanthemum cinerariifolium</name>
    <dbReference type="NCBI Taxonomy" id="118510"/>
    <lineage>
        <taxon>Eukaryota</taxon>
        <taxon>Viridiplantae</taxon>
        <taxon>Streptophyta</taxon>
        <taxon>Embryophyta</taxon>
        <taxon>Tracheophyta</taxon>
        <taxon>Spermatophyta</taxon>
        <taxon>Magnoliopsida</taxon>
        <taxon>eudicotyledons</taxon>
        <taxon>Gunneridae</taxon>
        <taxon>Pentapetalae</taxon>
        <taxon>asterids</taxon>
        <taxon>campanulids</taxon>
        <taxon>Asterales</taxon>
        <taxon>Asteraceae</taxon>
        <taxon>Asteroideae</taxon>
        <taxon>Anthemideae</taxon>
        <taxon>Anthemidinae</taxon>
        <taxon>Tanacetum</taxon>
    </lineage>
</organism>